<keyword evidence="6" id="KW-0645">Protease</keyword>
<dbReference type="GO" id="GO:0006508">
    <property type="term" value="P:proteolysis"/>
    <property type="evidence" value="ECO:0007669"/>
    <property type="project" value="UniProtKB-KW"/>
</dbReference>
<gene>
    <name evidence="6" type="ORF">F5544_19415</name>
</gene>
<sequence>MLLPDGTIRSGEDGMRIRTASIGGAALRLTRIAVVAAVVGAAVCGCGSKDSGDQVAYHAPAAATSTRPTSSASSASAKPSTHVPNTSGPVESDPDLGSNPVLRRQGVGISGVSCQLPAWSADPAAAEAFYRAAIECHNSAWRSTLTGFGIEFTGPKLWAGARSAQYDGGCGHNGTGREAFYCPRDQTIVMPFDTMQPISRNGAGYALAVLSHEYGHHIQQLTGIFNAFQARGNALNWAGSETDLLNRRLELQAWCFSGMFYGTSTGRGSVSKAMADQAYDNNSGAGDRPGERRWHGTSKNVANWFGWGEHPADDPSTPAQPSLYECNPWAARSAAWLE</sequence>
<keyword evidence="3" id="KW-1133">Transmembrane helix</keyword>
<dbReference type="Proteomes" id="UP000503540">
    <property type="component" value="Chromosome"/>
</dbReference>
<evidence type="ECO:0000313" key="6">
    <source>
        <dbReference type="EMBL" id="QIS11751.1"/>
    </source>
</evidence>
<keyword evidence="4" id="KW-0472">Membrane</keyword>
<keyword evidence="7" id="KW-1185">Reference proteome</keyword>
<dbReference type="PANTHER" id="PTHR30168:SF0">
    <property type="entry name" value="INNER MEMBRANE PROTEIN"/>
    <property type="match status" value="1"/>
</dbReference>
<dbReference type="PANTHER" id="PTHR30168">
    <property type="entry name" value="PUTATIVE MEMBRANE PROTEIN YPFJ"/>
    <property type="match status" value="1"/>
</dbReference>
<dbReference type="KEGG" id="nah:F5544_19415"/>
<keyword evidence="2" id="KW-0812">Transmembrane</keyword>
<organism evidence="6 7">
    <name type="scientific">Nocardia arthritidis</name>
    <dbReference type="NCBI Taxonomy" id="228602"/>
    <lineage>
        <taxon>Bacteria</taxon>
        <taxon>Bacillati</taxon>
        <taxon>Actinomycetota</taxon>
        <taxon>Actinomycetes</taxon>
        <taxon>Mycobacteriales</taxon>
        <taxon>Nocardiaceae</taxon>
        <taxon>Nocardia</taxon>
    </lineage>
</organism>
<proteinExistence type="predicted"/>
<comment type="subcellular location">
    <subcellularLocation>
        <location evidence="1">Membrane</location>
        <topology evidence="1">Single-pass membrane protein</topology>
    </subcellularLocation>
</comment>
<dbReference type="InterPro" id="IPR007343">
    <property type="entry name" value="Uncharacterised_pept_Zn_put"/>
</dbReference>
<reference evidence="6 7" key="1">
    <citation type="journal article" date="2019" name="ACS Chem. Biol.">
        <title>Identification and Mobilization of a Cryptic Antibiotic Biosynthesis Gene Locus from a Human-Pathogenic Nocardia Isolate.</title>
        <authorList>
            <person name="Herisse M."/>
            <person name="Ishida K."/>
            <person name="Porter J.L."/>
            <person name="Howden B."/>
            <person name="Hertweck C."/>
            <person name="Stinear T.P."/>
            <person name="Pidot S.J."/>
        </authorList>
    </citation>
    <scope>NUCLEOTIDE SEQUENCE [LARGE SCALE GENOMIC DNA]</scope>
    <source>
        <strain evidence="6 7">AUSMDU00012717</strain>
    </source>
</reference>
<dbReference type="GO" id="GO:0008237">
    <property type="term" value="F:metallopeptidase activity"/>
    <property type="evidence" value="ECO:0007669"/>
    <property type="project" value="UniProtKB-KW"/>
</dbReference>
<dbReference type="Pfam" id="PF04228">
    <property type="entry name" value="Zn_peptidase"/>
    <property type="match status" value="1"/>
</dbReference>
<evidence type="ECO:0000256" key="1">
    <source>
        <dbReference type="ARBA" id="ARBA00004167"/>
    </source>
</evidence>
<dbReference type="EMBL" id="CP046172">
    <property type="protein sequence ID" value="QIS11751.1"/>
    <property type="molecule type" value="Genomic_DNA"/>
</dbReference>
<accession>A0A6G9YEV0</accession>
<keyword evidence="6" id="KW-0378">Hydrolase</keyword>
<name>A0A6G9YEV0_9NOCA</name>
<evidence type="ECO:0000256" key="4">
    <source>
        <dbReference type="ARBA" id="ARBA00023136"/>
    </source>
</evidence>
<dbReference type="AlphaFoldDB" id="A0A6G9YEV0"/>
<protein>
    <submittedName>
        <fullName evidence="6">Metalloprotease-like protein</fullName>
    </submittedName>
</protein>
<feature type="compositionally biased region" description="Low complexity" evidence="5">
    <location>
        <begin position="61"/>
        <end position="81"/>
    </location>
</feature>
<evidence type="ECO:0000256" key="5">
    <source>
        <dbReference type="SAM" id="MobiDB-lite"/>
    </source>
</evidence>
<evidence type="ECO:0000256" key="2">
    <source>
        <dbReference type="ARBA" id="ARBA00022692"/>
    </source>
</evidence>
<feature type="region of interest" description="Disordered" evidence="5">
    <location>
        <begin position="61"/>
        <end position="102"/>
    </location>
</feature>
<keyword evidence="6" id="KW-0482">Metalloprotease</keyword>
<dbReference type="GO" id="GO:0016020">
    <property type="term" value="C:membrane"/>
    <property type="evidence" value="ECO:0007669"/>
    <property type="project" value="UniProtKB-SubCell"/>
</dbReference>
<evidence type="ECO:0000256" key="3">
    <source>
        <dbReference type="ARBA" id="ARBA00022989"/>
    </source>
</evidence>
<evidence type="ECO:0000313" key="7">
    <source>
        <dbReference type="Proteomes" id="UP000503540"/>
    </source>
</evidence>